<organism evidence="4 5">
    <name type="scientific">Eublepharis macularius</name>
    <name type="common">Leopard gecko</name>
    <name type="synonym">Cyrtodactylus macularius</name>
    <dbReference type="NCBI Taxonomy" id="481883"/>
    <lineage>
        <taxon>Eukaryota</taxon>
        <taxon>Metazoa</taxon>
        <taxon>Chordata</taxon>
        <taxon>Craniata</taxon>
        <taxon>Vertebrata</taxon>
        <taxon>Euteleostomi</taxon>
        <taxon>Lepidosauria</taxon>
        <taxon>Squamata</taxon>
        <taxon>Bifurcata</taxon>
        <taxon>Gekkota</taxon>
        <taxon>Eublepharidae</taxon>
        <taxon>Eublepharinae</taxon>
        <taxon>Eublepharis</taxon>
    </lineage>
</organism>
<keyword evidence="4" id="KW-1185">Reference proteome</keyword>
<dbReference type="GO" id="GO:0030246">
    <property type="term" value="F:carbohydrate binding"/>
    <property type="evidence" value="ECO:0007669"/>
    <property type="project" value="UniProtKB-UniRule"/>
</dbReference>
<name>A0AA97KTY6_EUBMA</name>
<dbReference type="Proteomes" id="UP001190640">
    <property type="component" value="Chromosome 3"/>
</dbReference>
<dbReference type="SMART" id="SM00908">
    <property type="entry name" value="Gal-bind_lectin"/>
    <property type="match status" value="1"/>
</dbReference>
<dbReference type="RefSeq" id="XP_054830948.1">
    <property type="nucleotide sequence ID" value="XM_054974973.1"/>
</dbReference>
<evidence type="ECO:0000313" key="6">
    <source>
        <dbReference type="RefSeq" id="XP_054830948.1"/>
    </source>
</evidence>
<reference evidence="5 6" key="1">
    <citation type="submission" date="2025-04" db="UniProtKB">
        <authorList>
            <consortium name="RefSeq"/>
        </authorList>
    </citation>
    <scope>IDENTIFICATION</scope>
    <source>
        <tissue evidence="5 6">Blood</tissue>
    </source>
</reference>
<evidence type="ECO:0000256" key="2">
    <source>
        <dbReference type="RuleBase" id="RU102079"/>
    </source>
</evidence>
<feature type="domain" description="Galectin" evidence="3">
    <location>
        <begin position="3"/>
        <end position="134"/>
    </location>
</feature>
<dbReference type="KEGG" id="emc:129326677"/>
<sequence>MANTLLIKNLKKDANSIQVMGNLTRGAKGFTLSLGADASNLLICFKPDLTNGVILCKYKTGGKDGPEMSYPSSSFTPGTAAKMSFSFIGTEVDTQVTVTLPDNTQFQFNSQVNLDYIAYILVEGDFVVQSVTMA</sequence>
<dbReference type="GeneID" id="129326672"/>
<keyword evidence="1 2" id="KW-0430">Lectin</keyword>
<dbReference type="PROSITE" id="PS51304">
    <property type="entry name" value="GALECTIN"/>
    <property type="match status" value="1"/>
</dbReference>
<gene>
    <name evidence="5" type="primary">LOC129326672</name>
    <name evidence="6" type="synonym">LOC129326677</name>
</gene>
<evidence type="ECO:0000313" key="4">
    <source>
        <dbReference type="Proteomes" id="UP001190640"/>
    </source>
</evidence>
<dbReference type="Pfam" id="PF00337">
    <property type="entry name" value="Gal-bind_lectin"/>
    <property type="match status" value="1"/>
</dbReference>
<protein>
    <recommendedName>
        <fullName evidence="2">Galectin</fullName>
    </recommendedName>
</protein>
<dbReference type="RefSeq" id="XP_054830944.1">
    <property type="nucleotide sequence ID" value="XM_054974969.1"/>
</dbReference>
<dbReference type="InterPro" id="IPR013320">
    <property type="entry name" value="ConA-like_dom_sf"/>
</dbReference>
<evidence type="ECO:0000259" key="3">
    <source>
        <dbReference type="PROSITE" id="PS51304"/>
    </source>
</evidence>
<dbReference type="SUPFAM" id="SSF49899">
    <property type="entry name" value="Concanavalin A-like lectins/glucanases"/>
    <property type="match status" value="1"/>
</dbReference>
<accession>A0AA97KTY6</accession>
<evidence type="ECO:0000256" key="1">
    <source>
        <dbReference type="ARBA" id="ARBA00022734"/>
    </source>
</evidence>
<dbReference type="InterPro" id="IPR001079">
    <property type="entry name" value="Galectin_CRD"/>
</dbReference>
<dbReference type="AlphaFoldDB" id="A0AA97KTY6"/>
<proteinExistence type="predicted"/>
<evidence type="ECO:0000313" key="5">
    <source>
        <dbReference type="RefSeq" id="XP_054830944.1"/>
    </source>
</evidence>
<dbReference type="KEGG" id="emc:129326672"/>
<dbReference type="Gene3D" id="2.60.120.200">
    <property type="match status" value="1"/>
</dbReference>